<dbReference type="EMBL" id="NZBU01000005">
    <property type="protein sequence ID" value="MAG21981.1"/>
    <property type="molecule type" value="Genomic_DNA"/>
</dbReference>
<dbReference type="AlphaFoldDB" id="A0A2D6M0P6"/>
<dbReference type="PANTHER" id="PTHR42198">
    <property type="entry name" value="INTEGRAL MEMBRANE PROTEIN"/>
    <property type="match status" value="1"/>
</dbReference>
<evidence type="ECO:0000256" key="3">
    <source>
        <dbReference type="ARBA" id="ARBA00022989"/>
    </source>
</evidence>
<reference evidence="8" key="1">
    <citation type="submission" date="2017-09" db="EMBL/GenBank/DDBJ databases">
        <title>The Reconstruction of 2,631 Draft Metagenome-Assembled Genomes from the Global Oceans.</title>
        <authorList>
            <person name="Tully B.J."/>
            <person name="Graham E.D."/>
            <person name="Heidelberg J.F."/>
        </authorList>
    </citation>
    <scope>NUCLEOTIDE SEQUENCE [LARGE SCALE GENOMIC DNA]</scope>
</reference>
<dbReference type="InterPro" id="IPR002809">
    <property type="entry name" value="EMC3/TMCO1"/>
</dbReference>
<dbReference type="PANTHER" id="PTHR42198:SF1">
    <property type="entry name" value="INTEGRAL MEMBRANE PROTEIN"/>
    <property type="match status" value="1"/>
</dbReference>
<feature type="transmembrane region" description="Helical" evidence="6">
    <location>
        <begin position="6"/>
        <end position="24"/>
    </location>
</feature>
<sequence length="156" mass="17848">MVFGNVMLEIALVSLVMSGISQILQRKLMDKKGMKASQEKMKEQQKRIKELVGREDQQSKAEAERLQKEMLELMSKSMQGTMKHMVVSMPIFLGVFWGLGYLYSGALIQLPMAVPVLHRDLSFEITSAISWLWWYIYTSFSIGIVLNMVLKVLGKE</sequence>
<dbReference type="Proteomes" id="UP000226592">
    <property type="component" value="Unassembled WGS sequence"/>
</dbReference>
<feature type="transmembrane region" description="Helical" evidence="6">
    <location>
        <begin position="86"/>
        <end position="112"/>
    </location>
</feature>
<name>A0A2D6M0P6_9ARCH</name>
<accession>A0A2D6M0P6</accession>
<evidence type="ECO:0000313" key="8">
    <source>
        <dbReference type="Proteomes" id="UP000226592"/>
    </source>
</evidence>
<evidence type="ECO:0000256" key="1">
    <source>
        <dbReference type="ARBA" id="ARBA00004141"/>
    </source>
</evidence>
<keyword evidence="2 6" id="KW-0812">Transmembrane</keyword>
<protein>
    <recommendedName>
        <fullName evidence="9">DUF106 domain-containing protein</fullName>
    </recommendedName>
</protein>
<comment type="caution">
    <text evidence="7">The sequence shown here is derived from an EMBL/GenBank/DDBJ whole genome shotgun (WGS) entry which is preliminary data.</text>
</comment>
<evidence type="ECO:0000256" key="2">
    <source>
        <dbReference type="ARBA" id="ARBA00022692"/>
    </source>
</evidence>
<evidence type="ECO:0000256" key="6">
    <source>
        <dbReference type="SAM" id="Phobius"/>
    </source>
</evidence>
<keyword evidence="4 6" id="KW-0472">Membrane</keyword>
<evidence type="ECO:0000256" key="4">
    <source>
        <dbReference type="ARBA" id="ARBA00023136"/>
    </source>
</evidence>
<evidence type="ECO:0000256" key="5">
    <source>
        <dbReference type="SAM" id="Coils"/>
    </source>
</evidence>
<keyword evidence="3 6" id="KW-1133">Transmembrane helix</keyword>
<organism evidence="7 8">
    <name type="scientific">Candidatus Iainarchaeum sp</name>
    <dbReference type="NCBI Taxonomy" id="3101447"/>
    <lineage>
        <taxon>Archaea</taxon>
        <taxon>Candidatus Iainarchaeota</taxon>
        <taxon>Candidatus Iainarchaeia</taxon>
        <taxon>Candidatus Iainarchaeales</taxon>
        <taxon>Candidatus Iainarchaeaceae</taxon>
        <taxon>Candidatus Iainarchaeum</taxon>
    </lineage>
</organism>
<keyword evidence="5" id="KW-0175">Coiled coil</keyword>
<feature type="transmembrane region" description="Helical" evidence="6">
    <location>
        <begin position="132"/>
        <end position="150"/>
    </location>
</feature>
<dbReference type="SMART" id="SM01415">
    <property type="entry name" value="DUF106"/>
    <property type="match status" value="1"/>
</dbReference>
<evidence type="ECO:0008006" key="9">
    <source>
        <dbReference type="Google" id="ProtNLM"/>
    </source>
</evidence>
<dbReference type="InterPro" id="IPR038978">
    <property type="entry name" value="MJ0935"/>
</dbReference>
<comment type="subcellular location">
    <subcellularLocation>
        <location evidence="1">Membrane</location>
        <topology evidence="1">Multi-pass membrane protein</topology>
    </subcellularLocation>
</comment>
<proteinExistence type="predicted"/>
<feature type="coiled-coil region" evidence="5">
    <location>
        <begin position="34"/>
        <end position="76"/>
    </location>
</feature>
<dbReference type="Pfam" id="PF01956">
    <property type="entry name" value="EMC3_TMCO1"/>
    <property type="match status" value="1"/>
</dbReference>
<dbReference type="GO" id="GO:0016020">
    <property type="term" value="C:membrane"/>
    <property type="evidence" value="ECO:0007669"/>
    <property type="project" value="UniProtKB-SubCell"/>
</dbReference>
<evidence type="ECO:0000313" key="7">
    <source>
        <dbReference type="EMBL" id="MAG21981.1"/>
    </source>
</evidence>
<gene>
    <name evidence="7" type="ORF">CL943_01570</name>
</gene>